<dbReference type="SUPFAM" id="SSF82693">
    <property type="entry name" value="Multidrug efflux transporter AcrB pore domain, PN1, PN2, PC1 and PC2 subdomains"/>
    <property type="match status" value="3"/>
</dbReference>
<feature type="transmembrane region" description="Helical" evidence="1">
    <location>
        <begin position="945"/>
        <end position="970"/>
    </location>
</feature>
<name>A0ABT9DSD0_9PROT</name>
<feature type="transmembrane region" description="Helical" evidence="1">
    <location>
        <begin position="354"/>
        <end position="373"/>
    </location>
</feature>
<dbReference type="Gene3D" id="3.30.70.1430">
    <property type="entry name" value="Multidrug efflux transporter AcrB pore domain"/>
    <property type="match status" value="2"/>
</dbReference>
<dbReference type="PANTHER" id="PTHR32063:SF78">
    <property type="entry name" value="ACRB_ACRD_ACRF FAMILY PROTEIN"/>
    <property type="match status" value="1"/>
</dbReference>
<sequence>MSPAADGSAGGPAPGPSSRFRGVSAPFIARPIATLLLAVAVLLSGLFGYLRLPVSALPEVDFPTIEVTTTLPGASPETVALLLTASLERQLAQIGGLTDIVSTSGPGTSRITLQFNLGRDIDDAAQDVQAAIDAARGTLPNNLPYPPTYAKVNPADPPIITFALTSDTLPIWRLSDAADTLLAQRLSQVSGVGRVLVQGTMRPSVRVQVDPVRLAAYGLSLEDVRTAIAAGNVNTPKGVVDGPRQASTVMANDQIRSPEEFAGLIITWRNGAPVRVSDIGDVVQDLENTLNAAWHNGRPAVLIDVQRQPGANIVATVEDVRRQVDQLERALPRGAKLTIVADRTATIRASVHDVQFTLVLAVALVVAVIFVFLRSGRATLVPAVALPLSIIGTFGVMALCGFSLDNLSLMALTIATGFVVDDVIVMVENIVRLIEQGKRPLAAAYEGAAQIGFTVVSLTVSLVAVFIPLLFMPGVVGRLFQEFALVLTICVVVSMFVSLTLTPMMCGRLLRPQETDRPGRLARLTERVLDGMRDAYGRSLDWALRREGLMLLVALATLAGTVWLYVVVPKGFLPSQDTGLILATVEGPEDASFTRMSTLQRMVGEAIQADPDVTAVSSVVGAGLVNPAQNTGRITAVLRPREERAANAAEVIARLQPRLDALAGVTVHLQPVQDIQIGARPAATAYQYTLMDPDPVELSRWAPVLERRLRELPMLRDVSSDQREGGLRVTVDVDRDKAGRLGVTMQGVDDILYDAFGQRQISTIYTQSNQYRVVLEATPALRDDPQMIGMLRVPATAGQAATAQGTPVSAPTGTPQVPLSEIAAIGRAAGPLVVTKQSQFPAVTLGFDLAPGAALGDAVAAIRAAESEIGLPETIAGSFSGDAAEFQRSLEGEPWLILAAVIVIYIVLGVLYESLIHPITILSTLPSAGIGALLALRLFGMDLSVVGLIGIVLLMGIVKKNAIMMIDFALEAQRDHGRDAREAIEEACLLRFRPIMMTTLAALLGALPLMIESGTGSELRNPLGVSVVGGLLLSQVITLYTTPVIYLGLERLRERVQRARRRRATVAAE</sequence>
<feature type="transmembrane region" description="Helical" evidence="1">
    <location>
        <begin position="380"/>
        <end position="404"/>
    </location>
</feature>
<dbReference type="InterPro" id="IPR027463">
    <property type="entry name" value="AcrB_DN_DC_subdom"/>
</dbReference>
<keyword evidence="1" id="KW-1133">Transmembrane helix</keyword>
<gene>
    <name evidence="2" type="ORF">Q7A36_00545</name>
</gene>
<dbReference type="EMBL" id="JAUTWS010000001">
    <property type="protein sequence ID" value="MDO9706809.1"/>
    <property type="molecule type" value="Genomic_DNA"/>
</dbReference>
<comment type="caution">
    <text evidence="2">The sequence shown here is derived from an EMBL/GenBank/DDBJ whole genome shotgun (WGS) entry which is preliminary data.</text>
</comment>
<proteinExistence type="predicted"/>
<dbReference type="SUPFAM" id="SSF82714">
    <property type="entry name" value="Multidrug efflux transporter AcrB TolC docking domain, DN and DC subdomains"/>
    <property type="match status" value="2"/>
</dbReference>
<dbReference type="PANTHER" id="PTHR32063">
    <property type="match status" value="1"/>
</dbReference>
<feature type="transmembrane region" description="Helical" evidence="1">
    <location>
        <begin position="410"/>
        <end position="431"/>
    </location>
</feature>
<protein>
    <submittedName>
        <fullName evidence="2">Efflux RND transporter permease subunit</fullName>
    </submittedName>
</protein>
<accession>A0ABT9DSD0</accession>
<organism evidence="2 3">
    <name type="scientific">Paracraurococcus lichenis</name>
    <dbReference type="NCBI Taxonomy" id="3064888"/>
    <lineage>
        <taxon>Bacteria</taxon>
        <taxon>Pseudomonadati</taxon>
        <taxon>Pseudomonadota</taxon>
        <taxon>Alphaproteobacteria</taxon>
        <taxon>Acetobacterales</taxon>
        <taxon>Roseomonadaceae</taxon>
        <taxon>Paracraurococcus</taxon>
    </lineage>
</organism>
<dbReference type="Gene3D" id="3.30.70.1320">
    <property type="entry name" value="Multidrug efflux transporter AcrB pore domain like"/>
    <property type="match status" value="1"/>
</dbReference>
<evidence type="ECO:0000256" key="1">
    <source>
        <dbReference type="SAM" id="Phobius"/>
    </source>
</evidence>
<dbReference type="Gene3D" id="3.30.70.1440">
    <property type="entry name" value="Multidrug efflux transporter AcrB pore domain"/>
    <property type="match status" value="1"/>
</dbReference>
<dbReference type="Proteomes" id="UP001243009">
    <property type="component" value="Unassembled WGS sequence"/>
</dbReference>
<evidence type="ECO:0000313" key="2">
    <source>
        <dbReference type="EMBL" id="MDO9706809.1"/>
    </source>
</evidence>
<feature type="transmembrane region" description="Helical" evidence="1">
    <location>
        <begin position="895"/>
        <end position="912"/>
    </location>
</feature>
<dbReference type="Gene3D" id="1.20.1640.10">
    <property type="entry name" value="Multidrug efflux transporter AcrB transmembrane domain"/>
    <property type="match status" value="2"/>
</dbReference>
<feature type="transmembrane region" description="Helical" evidence="1">
    <location>
        <begin position="1023"/>
        <end position="1049"/>
    </location>
</feature>
<evidence type="ECO:0000313" key="3">
    <source>
        <dbReference type="Proteomes" id="UP001243009"/>
    </source>
</evidence>
<feature type="transmembrane region" description="Helical" evidence="1">
    <location>
        <begin position="990"/>
        <end position="1011"/>
    </location>
</feature>
<reference evidence="2 3" key="1">
    <citation type="submission" date="2023-08" db="EMBL/GenBank/DDBJ databases">
        <title>The draft genome sequence of Paracraurococcus sp. LOR1-02.</title>
        <authorList>
            <person name="Kingkaew E."/>
            <person name="Tanasupawat S."/>
        </authorList>
    </citation>
    <scope>NUCLEOTIDE SEQUENCE [LARGE SCALE GENOMIC DNA]</scope>
    <source>
        <strain evidence="2 3">LOR1-02</strain>
    </source>
</reference>
<dbReference type="SUPFAM" id="SSF82866">
    <property type="entry name" value="Multidrug efflux transporter AcrB transmembrane domain"/>
    <property type="match status" value="2"/>
</dbReference>
<dbReference type="InterPro" id="IPR001036">
    <property type="entry name" value="Acrflvin-R"/>
</dbReference>
<feature type="transmembrane region" description="Helical" evidence="1">
    <location>
        <begin position="451"/>
        <end position="471"/>
    </location>
</feature>
<keyword evidence="1" id="KW-0812">Transmembrane</keyword>
<dbReference type="Pfam" id="PF00873">
    <property type="entry name" value="ACR_tran"/>
    <property type="match status" value="1"/>
</dbReference>
<feature type="transmembrane region" description="Helical" evidence="1">
    <location>
        <begin position="27"/>
        <end position="50"/>
    </location>
</feature>
<feature type="transmembrane region" description="Helical" evidence="1">
    <location>
        <begin position="919"/>
        <end position="939"/>
    </location>
</feature>
<feature type="transmembrane region" description="Helical" evidence="1">
    <location>
        <begin position="548"/>
        <end position="568"/>
    </location>
</feature>
<keyword evidence="1" id="KW-0472">Membrane</keyword>
<feature type="transmembrane region" description="Helical" evidence="1">
    <location>
        <begin position="483"/>
        <end position="501"/>
    </location>
</feature>
<dbReference type="PRINTS" id="PR00702">
    <property type="entry name" value="ACRIFLAVINRP"/>
</dbReference>
<dbReference type="RefSeq" id="WP_305101682.1">
    <property type="nucleotide sequence ID" value="NZ_JAUTWS010000001.1"/>
</dbReference>
<keyword evidence="3" id="KW-1185">Reference proteome</keyword>
<dbReference type="Gene3D" id="3.30.2090.10">
    <property type="entry name" value="Multidrug efflux transporter AcrB TolC docking domain, DN and DC subdomains"/>
    <property type="match status" value="2"/>
</dbReference>